<evidence type="ECO:0000313" key="2">
    <source>
        <dbReference type="Proteomes" id="UP000230000"/>
    </source>
</evidence>
<protein>
    <submittedName>
        <fullName evidence="1">Uncharacterized protein</fullName>
    </submittedName>
</protein>
<dbReference type="EMBL" id="PGFG01000001">
    <property type="protein sequence ID" value="PJJ74936.1"/>
    <property type="molecule type" value="Genomic_DNA"/>
</dbReference>
<sequence length="32" mass="3953">MQQQHFLHTMKIRFQKGFEKMLTKIHSCKSFI</sequence>
<accession>A0A2M9CSM2</accession>
<organism evidence="1 2">
    <name type="scientific">Thermoflavifilum aggregans</name>
    <dbReference type="NCBI Taxonomy" id="454188"/>
    <lineage>
        <taxon>Bacteria</taxon>
        <taxon>Pseudomonadati</taxon>
        <taxon>Bacteroidota</taxon>
        <taxon>Chitinophagia</taxon>
        <taxon>Chitinophagales</taxon>
        <taxon>Chitinophagaceae</taxon>
        <taxon>Thermoflavifilum</taxon>
    </lineage>
</organism>
<evidence type="ECO:0000313" key="1">
    <source>
        <dbReference type="EMBL" id="PJJ74936.1"/>
    </source>
</evidence>
<reference evidence="1 2" key="1">
    <citation type="submission" date="2017-11" db="EMBL/GenBank/DDBJ databases">
        <title>Genomic Encyclopedia of Archaeal and Bacterial Type Strains, Phase II (KMG-II): From Individual Species to Whole Genera.</title>
        <authorList>
            <person name="Goeker M."/>
        </authorList>
    </citation>
    <scope>NUCLEOTIDE SEQUENCE [LARGE SCALE GENOMIC DNA]</scope>
    <source>
        <strain evidence="1 2">DSM 27268</strain>
    </source>
</reference>
<dbReference type="Proteomes" id="UP000230000">
    <property type="component" value="Unassembled WGS sequence"/>
</dbReference>
<gene>
    <name evidence="1" type="ORF">BXY57_0502</name>
</gene>
<comment type="caution">
    <text evidence="1">The sequence shown here is derived from an EMBL/GenBank/DDBJ whole genome shotgun (WGS) entry which is preliminary data.</text>
</comment>
<proteinExistence type="predicted"/>
<name>A0A2M9CSM2_9BACT</name>
<keyword evidence="2" id="KW-1185">Reference proteome</keyword>
<dbReference type="AlphaFoldDB" id="A0A2M9CSM2"/>